<evidence type="ECO:0000256" key="3">
    <source>
        <dbReference type="ARBA" id="ARBA00023082"/>
    </source>
</evidence>
<dbReference type="InterPro" id="IPR013324">
    <property type="entry name" value="RNA_pol_sigma_r3/r4-like"/>
</dbReference>
<dbReference type="Pfam" id="PF04542">
    <property type="entry name" value="Sigma70_r2"/>
    <property type="match status" value="1"/>
</dbReference>
<accession>A0AAW6U470</accession>
<dbReference type="InterPro" id="IPR039425">
    <property type="entry name" value="RNA_pol_sigma-70-like"/>
</dbReference>
<evidence type="ECO:0000313" key="8">
    <source>
        <dbReference type="EMBL" id="MDI6450013.1"/>
    </source>
</evidence>
<keyword evidence="4" id="KW-0238">DNA-binding</keyword>
<dbReference type="Gene3D" id="1.10.1740.10">
    <property type="match status" value="1"/>
</dbReference>
<evidence type="ECO:0000256" key="2">
    <source>
        <dbReference type="ARBA" id="ARBA00023015"/>
    </source>
</evidence>
<name>A0AAW6U470_9BACT</name>
<proteinExistence type="inferred from homology"/>
<dbReference type="NCBIfam" id="TIGR02937">
    <property type="entry name" value="sigma70-ECF"/>
    <property type="match status" value="1"/>
</dbReference>
<dbReference type="CDD" id="cd06171">
    <property type="entry name" value="Sigma70_r4"/>
    <property type="match status" value="1"/>
</dbReference>
<reference evidence="8" key="1">
    <citation type="submission" date="2023-05" db="EMBL/GenBank/DDBJ databases">
        <title>Anaerotaeda fermentans gen. nov., sp. nov., a novel anaerobic planctomycete of the new family within the order Sedimentisphaerales isolated from Taman Peninsula, Russia.</title>
        <authorList>
            <person name="Khomyakova M.A."/>
            <person name="Merkel A.Y."/>
            <person name="Slobodkin A.I."/>
        </authorList>
    </citation>
    <scope>NUCLEOTIDE SEQUENCE</scope>
    <source>
        <strain evidence="8">M17dextr</strain>
    </source>
</reference>
<dbReference type="InterPro" id="IPR013249">
    <property type="entry name" value="RNA_pol_sigma70_r4_t2"/>
</dbReference>
<dbReference type="GO" id="GO:0016987">
    <property type="term" value="F:sigma factor activity"/>
    <property type="evidence" value="ECO:0007669"/>
    <property type="project" value="UniProtKB-KW"/>
</dbReference>
<dbReference type="InterPro" id="IPR013325">
    <property type="entry name" value="RNA_pol_sigma_r2"/>
</dbReference>
<comment type="similarity">
    <text evidence="1">Belongs to the sigma-70 factor family. ECF subfamily.</text>
</comment>
<dbReference type="EMBL" id="JASCXX010000015">
    <property type="protein sequence ID" value="MDI6450013.1"/>
    <property type="molecule type" value="Genomic_DNA"/>
</dbReference>
<dbReference type="RefSeq" id="WP_349245421.1">
    <property type="nucleotide sequence ID" value="NZ_JASCXX010000015.1"/>
</dbReference>
<organism evidence="8 9">
    <name type="scientific">Anaerobaca lacustris</name>
    <dbReference type="NCBI Taxonomy" id="3044600"/>
    <lineage>
        <taxon>Bacteria</taxon>
        <taxon>Pseudomonadati</taxon>
        <taxon>Planctomycetota</taxon>
        <taxon>Phycisphaerae</taxon>
        <taxon>Sedimentisphaerales</taxon>
        <taxon>Anaerobacaceae</taxon>
        <taxon>Anaerobaca</taxon>
    </lineage>
</organism>
<evidence type="ECO:0000256" key="4">
    <source>
        <dbReference type="ARBA" id="ARBA00023125"/>
    </source>
</evidence>
<dbReference type="PANTHER" id="PTHR43133">
    <property type="entry name" value="RNA POLYMERASE ECF-TYPE SIGMA FACTO"/>
    <property type="match status" value="1"/>
</dbReference>
<dbReference type="SUPFAM" id="SSF88946">
    <property type="entry name" value="Sigma2 domain of RNA polymerase sigma factors"/>
    <property type="match status" value="1"/>
</dbReference>
<keyword evidence="5" id="KW-0804">Transcription</keyword>
<evidence type="ECO:0000313" key="9">
    <source>
        <dbReference type="Proteomes" id="UP001431776"/>
    </source>
</evidence>
<dbReference type="Proteomes" id="UP001431776">
    <property type="component" value="Unassembled WGS sequence"/>
</dbReference>
<dbReference type="PANTHER" id="PTHR43133:SF8">
    <property type="entry name" value="RNA POLYMERASE SIGMA FACTOR HI_1459-RELATED"/>
    <property type="match status" value="1"/>
</dbReference>
<gene>
    <name evidence="8" type="ORF">QJ522_13220</name>
</gene>
<dbReference type="SUPFAM" id="SSF88659">
    <property type="entry name" value="Sigma3 and sigma4 domains of RNA polymerase sigma factors"/>
    <property type="match status" value="1"/>
</dbReference>
<keyword evidence="9" id="KW-1185">Reference proteome</keyword>
<evidence type="ECO:0000259" key="6">
    <source>
        <dbReference type="Pfam" id="PF04542"/>
    </source>
</evidence>
<dbReference type="InterPro" id="IPR036388">
    <property type="entry name" value="WH-like_DNA-bd_sf"/>
</dbReference>
<dbReference type="InterPro" id="IPR007627">
    <property type="entry name" value="RNA_pol_sigma70_r2"/>
</dbReference>
<evidence type="ECO:0000259" key="7">
    <source>
        <dbReference type="Pfam" id="PF08281"/>
    </source>
</evidence>
<evidence type="ECO:0000256" key="1">
    <source>
        <dbReference type="ARBA" id="ARBA00010641"/>
    </source>
</evidence>
<feature type="domain" description="RNA polymerase sigma-70 region 2" evidence="6">
    <location>
        <begin position="22"/>
        <end position="88"/>
    </location>
</feature>
<dbReference type="GO" id="GO:0006352">
    <property type="term" value="P:DNA-templated transcription initiation"/>
    <property type="evidence" value="ECO:0007669"/>
    <property type="project" value="InterPro"/>
</dbReference>
<dbReference type="GO" id="GO:0003677">
    <property type="term" value="F:DNA binding"/>
    <property type="evidence" value="ECO:0007669"/>
    <property type="project" value="UniProtKB-KW"/>
</dbReference>
<protein>
    <submittedName>
        <fullName evidence="8">Sigma-70 family RNA polymerase sigma factor</fullName>
    </submittedName>
</protein>
<evidence type="ECO:0000256" key="5">
    <source>
        <dbReference type="ARBA" id="ARBA00023163"/>
    </source>
</evidence>
<feature type="domain" description="RNA polymerase sigma factor 70 region 4 type 2" evidence="7">
    <location>
        <begin position="112"/>
        <end position="163"/>
    </location>
</feature>
<sequence length="175" mass="20018">MRSDRELIEAVNTGDADAFEQLYHRYRDWVYRLAWRFTVNHEDALDVLQETFTYLLAKFPGFELTASMTTFLYPAVRHLALNVRRRKSAHHAGDEALNDIPISESSPTSRSELAAALGALSLEQREVVLMRFVDGLALSEISIALGIPLNTVKSRLYNALRSLRDDPRTRDYFLD</sequence>
<dbReference type="AlphaFoldDB" id="A0AAW6U470"/>
<keyword evidence="2" id="KW-0805">Transcription regulation</keyword>
<keyword evidence="3" id="KW-0731">Sigma factor</keyword>
<dbReference type="Gene3D" id="1.10.10.10">
    <property type="entry name" value="Winged helix-like DNA-binding domain superfamily/Winged helix DNA-binding domain"/>
    <property type="match status" value="1"/>
</dbReference>
<dbReference type="InterPro" id="IPR014284">
    <property type="entry name" value="RNA_pol_sigma-70_dom"/>
</dbReference>
<dbReference type="Pfam" id="PF08281">
    <property type="entry name" value="Sigma70_r4_2"/>
    <property type="match status" value="1"/>
</dbReference>
<comment type="caution">
    <text evidence="8">The sequence shown here is derived from an EMBL/GenBank/DDBJ whole genome shotgun (WGS) entry which is preliminary data.</text>
</comment>